<proteinExistence type="inferred from homology"/>
<evidence type="ECO:0000256" key="1">
    <source>
        <dbReference type="ARBA" id="ARBA00008777"/>
    </source>
</evidence>
<evidence type="ECO:0000256" key="3">
    <source>
        <dbReference type="ARBA" id="ARBA00023274"/>
    </source>
</evidence>
<name>A0A0H4T972_9ACTN</name>
<dbReference type="GO" id="GO:0022625">
    <property type="term" value="C:cytosolic large ribosomal subunit"/>
    <property type="evidence" value="ECO:0007669"/>
    <property type="project" value="TreeGrafter"/>
</dbReference>
<keyword evidence="2 4" id="KW-0689">Ribosomal protein</keyword>
<dbReference type="PANTHER" id="PTHR14413">
    <property type="entry name" value="RIBOSOMAL PROTEIN L17"/>
    <property type="match status" value="1"/>
</dbReference>
<dbReference type="Pfam" id="PF01196">
    <property type="entry name" value="Ribosomal_L17"/>
    <property type="match status" value="1"/>
</dbReference>
<comment type="subunit">
    <text evidence="4">Part of the 50S ribosomal subunit. Contacts protein L32.</text>
</comment>
<evidence type="ECO:0000313" key="6">
    <source>
        <dbReference type="EMBL" id="AKQ04438.1"/>
    </source>
</evidence>
<dbReference type="AlphaFoldDB" id="A0A0H4T972"/>
<evidence type="ECO:0000256" key="2">
    <source>
        <dbReference type="ARBA" id="ARBA00022980"/>
    </source>
</evidence>
<evidence type="ECO:0000256" key="5">
    <source>
        <dbReference type="RuleBase" id="RU000660"/>
    </source>
</evidence>
<organism evidence="6">
    <name type="scientific">uncultured actinobacterium Rifle_16ft_4_minimus_550</name>
    <dbReference type="NCBI Taxonomy" id="1665149"/>
    <lineage>
        <taxon>Bacteria</taxon>
        <taxon>Bacillati</taxon>
        <taxon>Actinomycetota</taxon>
        <taxon>Actinomycetes</taxon>
        <taxon>marine Actinobacteria clade</taxon>
        <taxon>environmental samples</taxon>
    </lineage>
</organism>
<dbReference type="InterPro" id="IPR036373">
    <property type="entry name" value="Ribosomal_bL17_sf"/>
</dbReference>
<comment type="similarity">
    <text evidence="1 4 5">Belongs to the bacterial ribosomal protein bL17 family.</text>
</comment>
<dbReference type="FunFam" id="3.90.1030.10:FF:000001">
    <property type="entry name" value="50S ribosomal protein L17"/>
    <property type="match status" value="1"/>
</dbReference>
<dbReference type="EMBL" id="KT007039">
    <property type="protein sequence ID" value="AKQ04438.1"/>
    <property type="molecule type" value="Genomic_DNA"/>
</dbReference>
<dbReference type="Gene3D" id="3.90.1030.10">
    <property type="entry name" value="Ribosomal protein L17"/>
    <property type="match status" value="1"/>
</dbReference>
<gene>
    <name evidence="4 6" type="primary">rplQ</name>
</gene>
<dbReference type="PROSITE" id="PS01167">
    <property type="entry name" value="RIBOSOMAL_L17"/>
    <property type="match status" value="1"/>
</dbReference>
<dbReference type="GO" id="GO:0006412">
    <property type="term" value="P:translation"/>
    <property type="evidence" value="ECO:0007669"/>
    <property type="project" value="UniProtKB-UniRule"/>
</dbReference>
<dbReference type="InterPro" id="IPR000456">
    <property type="entry name" value="Ribosomal_bL17"/>
</dbReference>
<sequence>MRHLKKGRKIGREKSNRQALLKNLAKQVFQHGKIKTTEAKAKEVRSLVERVITLAKKKDLHARRQILALFQDKELVHKILSEVERFETRQGGYCRILKVGPRAGDAAPMVLIELV</sequence>
<keyword evidence="3 4" id="KW-0687">Ribonucleoprotein</keyword>
<dbReference type="GO" id="GO:0003735">
    <property type="term" value="F:structural constituent of ribosome"/>
    <property type="evidence" value="ECO:0007669"/>
    <property type="project" value="InterPro"/>
</dbReference>
<dbReference type="SUPFAM" id="SSF64263">
    <property type="entry name" value="Prokaryotic ribosomal protein L17"/>
    <property type="match status" value="1"/>
</dbReference>
<dbReference type="InterPro" id="IPR047859">
    <property type="entry name" value="Ribosomal_bL17_CS"/>
</dbReference>
<protein>
    <recommendedName>
        <fullName evidence="4">Large ribosomal subunit protein bL17</fullName>
    </recommendedName>
</protein>
<dbReference type="NCBIfam" id="TIGR00059">
    <property type="entry name" value="L17"/>
    <property type="match status" value="1"/>
</dbReference>
<dbReference type="HAMAP" id="MF_01368">
    <property type="entry name" value="Ribosomal_bL17"/>
    <property type="match status" value="1"/>
</dbReference>
<evidence type="ECO:0000256" key="4">
    <source>
        <dbReference type="HAMAP-Rule" id="MF_01368"/>
    </source>
</evidence>
<reference evidence="6" key="1">
    <citation type="journal article" date="2015" name="ISME J.">
        <title>Aquifer environment selects for microbial species cohorts in sediment and groundwater.</title>
        <authorList>
            <person name="Hug L.A."/>
            <person name="Thomas B.C."/>
            <person name="Brown C.T."/>
            <person name="Frischkorn K.R."/>
            <person name="Williams K.H."/>
            <person name="Tringe S.G."/>
            <person name="Banfield J.F."/>
        </authorList>
    </citation>
    <scope>NUCLEOTIDE SEQUENCE</scope>
</reference>
<accession>A0A0H4T972</accession>
<dbReference type="PANTHER" id="PTHR14413:SF16">
    <property type="entry name" value="LARGE RIBOSOMAL SUBUNIT PROTEIN BL17M"/>
    <property type="match status" value="1"/>
</dbReference>